<feature type="region of interest" description="Disordered" evidence="7">
    <location>
        <begin position="60"/>
        <end position="105"/>
    </location>
</feature>
<dbReference type="InterPro" id="IPR001207">
    <property type="entry name" value="Transposase_mutator"/>
</dbReference>
<dbReference type="PANTHER" id="PTHR33217:SF5">
    <property type="entry name" value="MUTATOR FAMILY TRANSPOSASE"/>
    <property type="match status" value="1"/>
</dbReference>
<dbReference type="EMBL" id="JQ844268">
    <property type="protein sequence ID" value="AGS54004.1"/>
    <property type="molecule type" value="Genomic_DNA"/>
</dbReference>
<dbReference type="GO" id="GO:0004803">
    <property type="term" value="F:transposase activity"/>
    <property type="evidence" value="ECO:0007669"/>
    <property type="project" value="UniProtKB-UniRule"/>
</dbReference>
<dbReference type="GO" id="GO:0003677">
    <property type="term" value="F:DNA binding"/>
    <property type="evidence" value="ECO:0007669"/>
    <property type="project" value="UniProtKB-UniRule"/>
</dbReference>
<organism evidence="8">
    <name type="scientific">uncultured bacterium contig00088</name>
    <dbReference type="NCBI Taxonomy" id="1181561"/>
    <lineage>
        <taxon>Bacteria</taxon>
        <taxon>environmental samples</taxon>
    </lineage>
</organism>
<dbReference type="PANTHER" id="PTHR33217">
    <property type="entry name" value="TRANSPOSASE FOR INSERTION SEQUENCE ELEMENT IS1081"/>
    <property type="match status" value="1"/>
</dbReference>
<keyword evidence="5 6" id="KW-0233">DNA recombination</keyword>
<proteinExistence type="inferred from homology"/>
<accession>A0A806KKU9</accession>
<keyword evidence="6" id="KW-0814">Transposable element</keyword>
<keyword evidence="4 6" id="KW-0238">DNA-binding</keyword>
<evidence type="ECO:0000313" key="8">
    <source>
        <dbReference type="EMBL" id="AGS54004.1"/>
    </source>
</evidence>
<protein>
    <recommendedName>
        <fullName evidence="6">Mutator family transposase</fullName>
    </recommendedName>
</protein>
<sequence>MVTTRRKKKEKDVLDQILDTVDFRGLTRDEVVGKDGLIKQLSGRILQRALEAEMTGHLGYEKHSNAGDNSGNSRNGHTRKTVLLENGSTTVDVPRDRNGTFEPVILPSTAGGRRCSTSRSSRLFSFG</sequence>
<dbReference type="AlphaFoldDB" id="A0A806KKU9"/>
<evidence type="ECO:0000256" key="5">
    <source>
        <dbReference type="ARBA" id="ARBA00023172"/>
    </source>
</evidence>
<evidence type="ECO:0000256" key="7">
    <source>
        <dbReference type="SAM" id="MobiDB-lite"/>
    </source>
</evidence>
<dbReference type="GO" id="GO:0006313">
    <property type="term" value="P:DNA transposition"/>
    <property type="evidence" value="ECO:0007669"/>
    <property type="project" value="UniProtKB-UniRule"/>
</dbReference>
<evidence type="ECO:0000256" key="4">
    <source>
        <dbReference type="ARBA" id="ARBA00023125"/>
    </source>
</evidence>
<evidence type="ECO:0000256" key="1">
    <source>
        <dbReference type="ARBA" id="ARBA00002190"/>
    </source>
</evidence>
<feature type="compositionally biased region" description="Polar residues" evidence="7">
    <location>
        <begin position="66"/>
        <end position="75"/>
    </location>
</feature>
<evidence type="ECO:0000256" key="6">
    <source>
        <dbReference type="RuleBase" id="RU365089"/>
    </source>
</evidence>
<reference evidence="8" key="1">
    <citation type="submission" date="2012-03" db="EMBL/GenBank/DDBJ databases">
        <title>Functional metagenomics reveals considerable lignocellulase gene clusters in the gut microbiome of a wood-feeding higher termite.</title>
        <authorList>
            <person name="Liu N."/>
        </authorList>
    </citation>
    <scope>NUCLEOTIDE SEQUENCE</scope>
</reference>
<comment type="function">
    <text evidence="1 6">Required for the transposition of the insertion element.</text>
</comment>
<keyword evidence="3 6" id="KW-0815">Transposition</keyword>
<evidence type="ECO:0000256" key="2">
    <source>
        <dbReference type="ARBA" id="ARBA00010961"/>
    </source>
</evidence>
<evidence type="ECO:0000256" key="3">
    <source>
        <dbReference type="ARBA" id="ARBA00022578"/>
    </source>
</evidence>
<dbReference type="Pfam" id="PF00872">
    <property type="entry name" value="Transposase_mut"/>
    <property type="match status" value="1"/>
</dbReference>
<name>A0A806KKU9_9BACT</name>
<comment type="similarity">
    <text evidence="2 6">Belongs to the transposase mutator family.</text>
</comment>